<dbReference type="EnsemblMetazoa" id="XM_014395340.2">
    <property type="protein sequence ID" value="XP_014250826.1"/>
    <property type="gene ID" value="LOC106667407"/>
</dbReference>
<evidence type="ECO:0000313" key="4">
    <source>
        <dbReference type="Proteomes" id="UP000494040"/>
    </source>
</evidence>
<accession>A0A8I6RVX6</accession>
<feature type="region of interest" description="Disordered" evidence="1">
    <location>
        <begin position="1"/>
        <end position="27"/>
    </location>
</feature>
<dbReference type="Pfam" id="PF07304">
    <property type="entry name" value="SRA1"/>
    <property type="match status" value="1"/>
</dbReference>
<dbReference type="GeneID" id="106667407"/>
<dbReference type="AlphaFoldDB" id="A0A8I6RVX6"/>
<dbReference type="OMA" id="PRNFLNK"/>
<dbReference type="Gene3D" id="1.20.940.10">
    <property type="entry name" value="Functional domain of the splicing factor Prp18"/>
    <property type="match status" value="1"/>
</dbReference>
<dbReference type="GO" id="GO:0005634">
    <property type="term" value="C:nucleus"/>
    <property type="evidence" value="ECO:0007669"/>
    <property type="project" value="TreeGrafter"/>
</dbReference>
<protein>
    <recommendedName>
        <fullName evidence="2">SRA1/Sec31 domain-containing protein</fullName>
    </recommendedName>
</protein>
<proteinExistence type="predicted"/>
<feature type="region of interest" description="Disordered" evidence="1">
    <location>
        <begin position="64"/>
        <end position="102"/>
    </location>
</feature>
<dbReference type="OrthoDB" id="5982138at2759"/>
<dbReference type="PANTHER" id="PTHR18834:SF2">
    <property type="entry name" value="STEROID RECEPTOR RNA ACTIVATOR 1"/>
    <property type="match status" value="1"/>
</dbReference>
<dbReference type="KEGG" id="clec:106667407"/>
<name>A0A8I6RVX6_CIMLE</name>
<dbReference type="GO" id="GO:0003713">
    <property type="term" value="F:transcription coactivator activity"/>
    <property type="evidence" value="ECO:0007669"/>
    <property type="project" value="InterPro"/>
</dbReference>
<dbReference type="GO" id="GO:0006357">
    <property type="term" value="P:regulation of transcription by RNA polymerase II"/>
    <property type="evidence" value="ECO:0007669"/>
    <property type="project" value="InterPro"/>
</dbReference>
<sequence length="207" mass="23595">MRLVIKTADSMMSGAEDTDAKACDPGWNDPPYFSYEHTSYEQKNKSGKSHLNKRVVHTFSMPMERSQFSGDGPPTSPVLPDKPPKGKSTTPPTEQPVDTFDDEKEDIEVSLSDTLYNFLAVLEDIRQQNEKDSIEIKKRLDILEKMWIDGSFPKDVQKKIYSMSIALTEKNEEEVNRLQRVLMVNHSRLCSSWMAGIRKLINANLNP</sequence>
<evidence type="ECO:0000256" key="1">
    <source>
        <dbReference type="SAM" id="MobiDB-lite"/>
    </source>
</evidence>
<reference evidence="3" key="1">
    <citation type="submission" date="2022-01" db="UniProtKB">
        <authorList>
            <consortium name="EnsemblMetazoa"/>
        </authorList>
    </citation>
    <scope>IDENTIFICATION</scope>
</reference>
<dbReference type="InterPro" id="IPR040243">
    <property type="entry name" value="Steroid_recept_RNA_1"/>
</dbReference>
<dbReference type="PANTHER" id="PTHR18834">
    <property type="entry name" value="STEROID RECEPTOR RNA ACTIVATOR 1"/>
    <property type="match status" value="1"/>
</dbReference>
<feature type="domain" description="SRA1/Sec31" evidence="2">
    <location>
        <begin position="72"/>
        <end position="202"/>
    </location>
</feature>
<organism evidence="3 4">
    <name type="scientific">Cimex lectularius</name>
    <name type="common">Bed bug</name>
    <name type="synonym">Acanthia lectularia</name>
    <dbReference type="NCBI Taxonomy" id="79782"/>
    <lineage>
        <taxon>Eukaryota</taxon>
        <taxon>Metazoa</taxon>
        <taxon>Ecdysozoa</taxon>
        <taxon>Arthropoda</taxon>
        <taxon>Hexapoda</taxon>
        <taxon>Insecta</taxon>
        <taxon>Pterygota</taxon>
        <taxon>Neoptera</taxon>
        <taxon>Paraneoptera</taxon>
        <taxon>Hemiptera</taxon>
        <taxon>Heteroptera</taxon>
        <taxon>Panheteroptera</taxon>
        <taxon>Cimicomorpha</taxon>
        <taxon>Cimicidae</taxon>
        <taxon>Cimex</taxon>
    </lineage>
</organism>
<evidence type="ECO:0000259" key="2">
    <source>
        <dbReference type="Pfam" id="PF07304"/>
    </source>
</evidence>
<dbReference type="RefSeq" id="XP_014250826.1">
    <property type="nucleotide sequence ID" value="XM_014395340.2"/>
</dbReference>
<dbReference type="InterPro" id="IPR009917">
    <property type="entry name" value="SRA1/Sec31"/>
</dbReference>
<evidence type="ECO:0000313" key="3">
    <source>
        <dbReference type="EnsemblMetazoa" id="XP_014250826.1"/>
    </source>
</evidence>
<dbReference type="Proteomes" id="UP000494040">
    <property type="component" value="Unassembled WGS sequence"/>
</dbReference>
<keyword evidence="4" id="KW-1185">Reference proteome</keyword>